<organism evidence="3 4">
    <name type="scientific">Nepenthes gracilis</name>
    <name type="common">Slender pitcher plant</name>
    <dbReference type="NCBI Taxonomy" id="150966"/>
    <lineage>
        <taxon>Eukaryota</taxon>
        <taxon>Viridiplantae</taxon>
        <taxon>Streptophyta</taxon>
        <taxon>Embryophyta</taxon>
        <taxon>Tracheophyta</taxon>
        <taxon>Spermatophyta</taxon>
        <taxon>Magnoliopsida</taxon>
        <taxon>eudicotyledons</taxon>
        <taxon>Gunneridae</taxon>
        <taxon>Pentapetalae</taxon>
        <taxon>Caryophyllales</taxon>
        <taxon>Nepenthaceae</taxon>
        <taxon>Nepenthes</taxon>
    </lineage>
</organism>
<sequence>MAPSVTVNISEQWNVSPPPRSVTPTSLSLTFFDIPWLLFPPSQTIFFYQLRNRHPSSHRHFSTSILPNLKHSLSLSLQHFYPFAGNLVARPETGEPKIVYAEGDSVTVAVAESDADFNSLCGDGQRNATLFHQLVPRELPTTRAKNGDVLATRLLAVQITSFPGDGFCIGLTCHHVVSDGRTFNNFLKTWASFSRDSGRTHFTAGAPPFYDRSVILDPNSLGPTLLKKVGSLVQGRGGGDGFKPRETGAVRATFTMGPDQIDGARRWILAQCGKKNRACPVLLSAYVVACAFVWVCLVRAQVGPTGGSAGNNPTYFGFVAGGITRLGYRVPESYFGNCVAFGRAVAARGELEGEDGILVAADAIGRKVKDLDNDVLGGAEDWISEWGPLIGSDHHVNVVGSPKMDLYKTDFGWSRPRKIEEISIEAVKGVSLTESRGMKGGIEIGVALPRAKMEAFAGHFTQGIDKLLASCSNGEDPHFISDFKSLDIDLAVKT</sequence>
<gene>
    <name evidence="3" type="ORF">Nepgr_022447</name>
</gene>
<dbReference type="Gene3D" id="3.30.559.10">
    <property type="entry name" value="Chloramphenicol acetyltransferase-like domain"/>
    <property type="match status" value="2"/>
</dbReference>
<name>A0AAD3T0U5_NEPGR</name>
<evidence type="ECO:0000256" key="1">
    <source>
        <dbReference type="ARBA" id="ARBA00022679"/>
    </source>
</evidence>
<accession>A0AAD3T0U5</accession>
<comment type="caution">
    <text evidence="3">The sequence shown here is derived from an EMBL/GenBank/DDBJ whole genome shotgun (WGS) entry which is preliminary data.</text>
</comment>
<dbReference type="InterPro" id="IPR023213">
    <property type="entry name" value="CAT-like_dom_sf"/>
</dbReference>
<evidence type="ECO:0000313" key="3">
    <source>
        <dbReference type="EMBL" id="GMH20606.1"/>
    </source>
</evidence>
<keyword evidence="2" id="KW-0012">Acyltransferase</keyword>
<keyword evidence="4" id="KW-1185">Reference proteome</keyword>
<dbReference type="Pfam" id="PF02458">
    <property type="entry name" value="Transferase"/>
    <property type="match status" value="1"/>
</dbReference>
<evidence type="ECO:0000313" key="4">
    <source>
        <dbReference type="Proteomes" id="UP001279734"/>
    </source>
</evidence>
<protein>
    <recommendedName>
        <fullName evidence="5">Anthocyanin 5-aromatic acyltransferase</fullName>
    </recommendedName>
</protein>
<dbReference type="InterPro" id="IPR051504">
    <property type="entry name" value="Plant_metabolite_acyltrans"/>
</dbReference>
<dbReference type="Proteomes" id="UP001279734">
    <property type="component" value="Unassembled WGS sequence"/>
</dbReference>
<dbReference type="AlphaFoldDB" id="A0AAD3T0U5"/>
<evidence type="ECO:0008006" key="5">
    <source>
        <dbReference type="Google" id="ProtNLM"/>
    </source>
</evidence>
<dbReference type="PANTHER" id="PTHR31625">
    <property type="match status" value="1"/>
</dbReference>
<keyword evidence="1" id="KW-0808">Transferase</keyword>
<reference evidence="3" key="1">
    <citation type="submission" date="2023-05" db="EMBL/GenBank/DDBJ databases">
        <title>Nepenthes gracilis genome sequencing.</title>
        <authorList>
            <person name="Fukushima K."/>
        </authorList>
    </citation>
    <scope>NUCLEOTIDE SEQUENCE</scope>
    <source>
        <strain evidence="3">SING2019-196</strain>
    </source>
</reference>
<proteinExistence type="predicted"/>
<dbReference type="EMBL" id="BSYO01000022">
    <property type="protein sequence ID" value="GMH20606.1"/>
    <property type="molecule type" value="Genomic_DNA"/>
</dbReference>
<dbReference type="GO" id="GO:0016747">
    <property type="term" value="F:acyltransferase activity, transferring groups other than amino-acyl groups"/>
    <property type="evidence" value="ECO:0007669"/>
    <property type="project" value="UniProtKB-ARBA"/>
</dbReference>
<evidence type="ECO:0000256" key="2">
    <source>
        <dbReference type="ARBA" id="ARBA00023315"/>
    </source>
</evidence>